<keyword evidence="6" id="KW-0862">Zinc</keyword>
<organism evidence="10 11">
    <name type="scientific">Pinctada imbricata</name>
    <name type="common">Atlantic pearl-oyster</name>
    <name type="synonym">Pinctada martensii</name>
    <dbReference type="NCBI Taxonomy" id="66713"/>
    <lineage>
        <taxon>Eukaryota</taxon>
        <taxon>Metazoa</taxon>
        <taxon>Spiralia</taxon>
        <taxon>Lophotrochozoa</taxon>
        <taxon>Mollusca</taxon>
        <taxon>Bivalvia</taxon>
        <taxon>Autobranchia</taxon>
        <taxon>Pteriomorphia</taxon>
        <taxon>Pterioida</taxon>
        <taxon>Pterioidea</taxon>
        <taxon>Pteriidae</taxon>
        <taxon>Pinctada</taxon>
    </lineage>
</organism>
<name>A0AA88XPT7_PINIB</name>
<evidence type="ECO:0000256" key="6">
    <source>
        <dbReference type="ARBA" id="ARBA00022833"/>
    </source>
</evidence>
<evidence type="ECO:0000256" key="4">
    <source>
        <dbReference type="ARBA" id="ARBA00005975"/>
    </source>
</evidence>
<dbReference type="AlphaFoldDB" id="A0AA88XPT7"/>
<dbReference type="InterPro" id="IPR037519">
    <property type="entry name" value="LITAF_fam"/>
</dbReference>
<dbReference type="GO" id="GO:0008270">
    <property type="term" value="F:zinc ion binding"/>
    <property type="evidence" value="ECO:0007669"/>
    <property type="project" value="TreeGrafter"/>
</dbReference>
<dbReference type="Pfam" id="PF10601">
    <property type="entry name" value="zf-LITAF-like"/>
    <property type="match status" value="1"/>
</dbReference>
<feature type="domain" description="LITAF" evidence="9">
    <location>
        <begin position="13"/>
        <end position="97"/>
    </location>
</feature>
<dbReference type="GO" id="GO:0031902">
    <property type="term" value="C:late endosome membrane"/>
    <property type="evidence" value="ECO:0007669"/>
    <property type="project" value="UniProtKB-SubCell"/>
</dbReference>
<keyword evidence="8" id="KW-0812">Transmembrane</keyword>
<dbReference type="PROSITE" id="PS51837">
    <property type="entry name" value="LITAF"/>
    <property type="match status" value="1"/>
</dbReference>
<evidence type="ECO:0000256" key="2">
    <source>
        <dbReference type="ARBA" id="ARBA00004481"/>
    </source>
</evidence>
<dbReference type="GO" id="GO:0005765">
    <property type="term" value="C:lysosomal membrane"/>
    <property type="evidence" value="ECO:0007669"/>
    <property type="project" value="UniProtKB-SubCell"/>
</dbReference>
<dbReference type="Proteomes" id="UP001186944">
    <property type="component" value="Unassembled WGS sequence"/>
</dbReference>
<evidence type="ECO:0000259" key="9">
    <source>
        <dbReference type="PROSITE" id="PS51837"/>
    </source>
</evidence>
<dbReference type="EMBL" id="VSWD01000010">
    <property type="protein sequence ID" value="KAK3089489.1"/>
    <property type="molecule type" value="Genomic_DNA"/>
</dbReference>
<comment type="subcellular location">
    <subcellularLocation>
        <location evidence="2">Endosome membrane</location>
        <topology evidence="2">Peripheral membrane protein</topology>
    </subcellularLocation>
    <subcellularLocation>
        <location evidence="1">Late endosome membrane</location>
    </subcellularLocation>
    <subcellularLocation>
        <location evidence="3">Lysosome membrane</location>
        <topology evidence="3">Peripheral membrane protein</topology>
        <orientation evidence="3">Cytoplasmic side</orientation>
    </subcellularLocation>
</comment>
<evidence type="ECO:0000256" key="1">
    <source>
        <dbReference type="ARBA" id="ARBA00004414"/>
    </source>
</evidence>
<protein>
    <recommendedName>
        <fullName evidence="9">LITAF domain-containing protein</fullName>
    </recommendedName>
</protein>
<sequence length="99" mass="11151">MAVDWGSTFSYFSEIVVESPKAEFKDSPVTKQCPECRNNIVTTLRYKTGLFTYAVCFVLAFTGFFLGCCLIPFCAKSTKDVIHECSMCGCELGEYKRLK</sequence>
<evidence type="ECO:0000256" key="5">
    <source>
        <dbReference type="ARBA" id="ARBA00022723"/>
    </source>
</evidence>
<evidence type="ECO:0000256" key="7">
    <source>
        <dbReference type="ARBA" id="ARBA00023136"/>
    </source>
</evidence>
<gene>
    <name evidence="10" type="ORF">FSP39_003997</name>
</gene>
<evidence type="ECO:0000313" key="11">
    <source>
        <dbReference type="Proteomes" id="UP001186944"/>
    </source>
</evidence>
<reference evidence="10" key="1">
    <citation type="submission" date="2019-08" db="EMBL/GenBank/DDBJ databases">
        <title>The improved chromosome-level genome for the pearl oyster Pinctada fucata martensii using PacBio sequencing and Hi-C.</title>
        <authorList>
            <person name="Zheng Z."/>
        </authorList>
    </citation>
    <scope>NUCLEOTIDE SEQUENCE</scope>
    <source>
        <strain evidence="10">ZZ-2019</strain>
        <tissue evidence="10">Adductor muscle</tissue>
    </source>
</reference>
<dbReference type="PANTHER" id="PTHR23292:SF6">
    <property type="entry name" value="FI16602P1-RELATED"/>
    <property type="match status" value="1"/>
</dbReference>
<evidence type="ECO:0000313" key="10">
    <source>
        <dbReference type="EMBL" id="KAK3089489.1"/>
    </source>
</evidence>
<keyword evidence="8" id="KW-1133">Transmembrane helix</keyword>
<feature type="transmembrane region" description="Helical" evidence="8">
    <location>
        <begin position="50"/>
        <end position="73"/>
    </location>
</feature>
<dbReference type="PANTHER" id="PTHR23292">
    <property type="entry name" value="LIPOPOLYSACCHARIDE-INDUCED TUMOR NECROSIS FACTOR-ALPHA FACTOR"/>
    <property type="match status" value="1"/>
</dbReference>
<proteinExistence type="inferred from homology"/>
<dbReference type="InterPro" id="IPR006629">
    <property type="entry name" value="LITAF"/>
</dbReference>
<evidence type="ECO:0000256" key="8">
    <source>
        <dbReference type="SAM" id="Phobius"/>
    </source>
</evidence>
<comment type="caution">
    <text evidence="10">The sequence shown here is derived from an EMBL/GenBank/DDBJ whole genome shotgun (WGS) entry which is preliminary data.</text>
</comment>
<dbReference type="SMART" id="SM00714">
    <property type="entry name" value="LITAF"/>
    <property type="match status" value="1"/>
</dbReference>
<evidence type="ECO:0000256" key="3">
    <source>
        <dbReference type="ARBA" id="ARBA00004630"/>
    </source>
</evidence>
<keyword evidence="11" id="KW-1185">Reference proteome</keyword>
<comment type="similarity">
    <text evidence="4">Belongs to the CDIP1/LITAF family.</text>
</comment>
<keyword evidence="7 8" id="KW-0472">Membrane</keyword>
<keyword evidence="5" id="KW-0479">Metal-binding</keyword>
<accession>A0AA88XPT7</accession>